<dbReference type="KEGG" id="hbv:ABIV_0391"/>
<accession>A0AAX2A9N5</accession>
<reference evidence="1 3" key="2">
    <citation type="submission" date="2018-07" db="EMBL/GenBank/DDBJ databases">
        <title>Complete genome of the Arcobacter bivalviorum type strain LMG 26154.</title>
        <authorList>
            <person name="Miller W.G."/>
            <person name="Yee E."/>
            <person name="Bono J.L."/>
        </authorList>
    </citation>
    <scope>NUCLEOTIDE SEQUENCE [LARGE SCALE GENOMIC DNA]</scope>
    <source>
        <strain evidence="1 3">LMG 26154</strain>
    </source>
</reference>
<evidence type="ECO:0000313" key="2">
    <source>
        <dbReference type="EMBL" id="RXK09401.1"/>
    </source>
</evidence>
<dbReference type="Proteomes" id="UP000253850">
    <property type="component" value="Chromosome"/>
</dbReference>
<evidence type="ECO:0000313" key="1">
    <source>
        <dbReference type="EMBL" id="AXH11412.1"/>
    </source>
</evidence>
<sequence length="89" mass="10824">MQEKIDIKSFQNALKEYMEITDQKFKDKLQEDDLPADIKFGQFEFNFIDDHYELKQVFYINDDQNDKDEMIELSKVLTQFYKERNNGIN</sequence>
<dbReference type="EMBL" id="PDKM01000006">
    <property type="protein sequence ID" value="RXK09401.1"/>
    <property type="molecule type" value="Genomic_DNA"/>
</dbReference>
<reference evidence="2 4" key="1">
    <citation type="submission" date="2017-10" db="EMBL/GenBank/DDBJ databases">
        <title>Genomics of the genus Arcobacter.</title>
        <authorList>
            <person name="Perez-Cataluna A."/>
            <person name="Figueras M.J."/>
        </authorList>
    </citation>
    <scope>NUCLEOTIDE SEQUENCE [LARGE SCALE GENOMIC DNA]</scope>
    <source>
        <strain evidence="2 4">CECT 7835</strain>
    </source>
</reference>
<evidence type="ECO:0000313" key="4">
    <source>
        <dbReference type="Proteomes" id="UP000289193"/>
    </source>
</evidence>
<dbReference type="RefSeq" id="WP_114838290.1">
    <property type="nucleotide sequence ID" value="NZ_CP031217.1"/>
</dbReference>
<dbReference type="EMBL" id="CP031217">
    <property type="protein sequence ID" value="AXH11412.1"/>
    <property type="molecule type" value="Genomic_DNA"/>
</dbReference>
<protein>
    <submittedName>
        <fullName evidence="2">Uncharacterized protein</fullName>
    </submittedName>
</protein>
<evidence type="ECO:0000313" key="3">
    <source>
        <dbReference type="Proteomes" id="UP000253850"/>
    </source>
</evidence>
<organism evidence="2 4">
    <name type="scientific">Halarcobacter bivalviorum</name>
    <dbReference type="NCBI Taxonomy" id="663364"/>
    <lineage>
        <taxon>Bacteria</taxon>
        <taxon>Pseudomonadati</taxon>
        <taxon>Campylobacterota</taxon>
        <taxon>Epsilonproteobacteria</taxon>
        <taxon>Campylobacterales</taxon>
        <taxon>Arcobacteraceae</taxon>
        <taxon>Halarcobacter</taxon>
    </lineage>
</organism>
<dbReference type="Proteomes" id="UP000289193">
    <property type="component" value="Unassembled WGS sequence"/>
</dbReference>
<gene>
    <name evidence="1" type="ORF">ABIV_0391</name>
    <name evidence="2" type="ORF">CRV05_10765</name>
</gene>
<dbReference type="AlphaFoldDB" id="A0AAX2A9N5"/>
<proteinExistence type="predicted"/>
<keyword evidence="4" id="KW-1185">Reference proteome</keyword>
<name>A0AAX2A9N5_9BACT</name>